<protein>
    <recommendedName>
        <fullName evidence="1">Protein kinase domain-containing protein</fullName>
    </recommendedName>
</protein>
<gene>
    <name evidence="2" type="ORF">B0H15DRAFT_831759</name>
</gene>
<dbReference type="SUPFAM" id="SSF56112">
    <property type="entry name" value="Protein kinase-like (PK-like)"/>
    <property type="match status" value="1"/>
</dbReference>
<sequence>MPHGSIQNYLATHARPAFPTRARWVLDIARGAGHLHAAGVLWNDCSIFNALLADDGAHARICDFGKAVIWPAVACPRVGVAPPPYAVPLGHAHTSGNAWAPDLFALAGVAMFLLAWRHPCAAVAGLNGWTSEGEYMERCEAHERGEFDALDPARFGEHLARVVARGFRLEHADAREFASEFEDALARWEEAFGRGELPDPDTLIPEIAVADAAGPAVCATDS</sequence>
<dbReference type="GO" id="GO:0004672">
    <property type="term" value="F:protein kinase activity"/>
    <property type="evidence" value="ECO:0007669"/>
    <property type="project" value="InterPro"/>
</dbReference>
<dbReference type="InterPro" id="IPR000719">
    <property type="entry name" value="Prot_kinase_dom"/>
</dbReference>
<evidence type="ECO:0000313" key="3">
    <source>
        <dbReference type="Proteomes" id="UP001222325"/>
    </source>
</evidence>
<dbReference type="GO" id="GO:0005524">
    <property type="term" value="F:ATP binding"/>
    <property type="evidence" value="ECO:0007669"/>
    <property type="project" value="InterPro"/>
</dbReference>
<name>A0AAD6XTC8_9AGAR</name>
<feature type="domain" description="Protein kinase" evidence="1">
    <location>
        <begin position="1"/>
        <end position="192"/>
    </location>
</feature>
<dbReference type="InterPro" id="IPR011009">
    <property type="entry name" value="Kinase-like_dom_sf"/>
</dbReference>
<dbReference type="EMBL" id="JARJCN010000015">
    <property type="protein sequence ID" value="KAJ7094054.1"/>
    <property type="molecule type" value="Genomic_DNA"/>
</dbReference>
<reference evidence="2" key="1">
    <citation type="submission" date="2023-03" db="EMBL/GenBank/DDBJ databases">
        <title>Massive genome expansion in bonnet fungi (Mycena s.s.) driven by repeated elements and novel gene families across ecological guilds.</title>
        <authorList>
            <consortium name="Lawrence Berkeley National Laboratory"/>
            <person name="Harder C.B."/>
            <person name="Miyauchi S."/>
            <person name="Viragh M."/>
            <person name="Kuo A."/>
            <person name="Thoen E."/>
            <person name="Andreopoulos B."/>
            <person name="Lu D."/>
            <person name="Skrede I."/>
            <person name="Drula E."/>
            <person name="Henrissat B."/>
            <person name="Morin E."/>
            <person name="Kohler A."/>
            <person name="Barry K."/>
            <person name="LaButti K."/>
            <person name="Morin E."/>
            <person name="Salamov A."/>
            <person name="Lipzen A."/>
            <person name="Mereny Z."/>
            <person name="Hegedus B."/>
            <person name="Baldrian P."/>
            <person name="Stursova M."/>
            <person name="Weitz H."/>
            <person name="Taylor A."/>
            <person name="Grigoriev I.V."/>
            <person name="Nagy L.G."/>
            <person name="Martin F."/>
            <person name="Kauserud H."/>
        </authorList>
    </citation>
    <scope>NUCLEOTIDE SEQUENCE</scope>
    <source>
        <strain evidence="2">CBHHK173m</strain>
    </source>
</reference>
<accession>A0AAD6XTC8</accession>
<proteinExistence type="predicted"/>
<organism evidence="2 3">
    <name type="scientific">Mycena belliarum</name>
    <dbReference type="NCBI Taxonomy" id="1033014"/>
    <lineage>
        <taxon>Eukaryota</taxon>
        <taxon>Fungi</taxon>
        <taxon>Dikarya</taxon>
        <taxon>Basidiomycota</taxon>
        <taxon>Agaricomycotina</taxon>
        <taxon>Agaricomycetes</taxon>
        <taxon>Agaricomycetidae</taxon>
        <taxon>Agaricales</taxon>
        <taxon>Marasmiineae</taxon>
        <taxon>Mycenaceae</taxon>
        <taxon>Mycena</taxon>
    </lineage>
</organism>
<evidence type="ECO:0000313" key="2">
    <source>
        <dbReference type="EMBL" id="KAJ7094054.1"/>
    </source>
</evidence>
<dbReference type="AlphaFoldDB" id="A0AAD6XTC8"/>
<comment type="caution">
    <text evidence="2">The sequence shown here is derived from an EMBL/GenBank/DDBJ whole genome shotgun (WGS) entry which is preliminary data.</text>
</comment>
<keyword evidence="3" id="KW-1185">Reference proteome</keyword>
<dbReference type="Gene3D" id="1.10.510.10">
    <property type="entry name" value="Transferase(Phosphotransferase) domain 1"/>
    <property type="match status" value="1"/>
</dbReference>
<dbReference type="Proteomes" id="UP001222325">
    <property type="component" value="Unassembled WGS sequence"/>
</dbReference>
<evidence type="ECO:0000259" key="1">
    <source>
        <dbReference type="PROSITE" id="PS50011"/>
    </source>
</evidence>
<dbReference type="PROSITE" id="PS50011">
    <property type="entry name" value="PROTEIN_KINASE_DOM"/>
    <property type="match status" value="1"/>
</dbReference>